<feature type="transmembrane region" description="Helical" evidence="2">
    <location>
        <begin position="59"/>
        <end position="77"/>
    </location>
</feature>
<feature type="region of interest" description="Disordered" evidence="1">
    <location>
        <begin position="90"/>
        <end position="130"/>
    </location>
</feature>
<evidence type="ECO:0000256" key="2">
    <source>
        <dbReference type="SAM" id="Phobius"/>
    </source>
</evidence>
<reference evidence="3" key="1">
    <citation type="submission" date="2021-02" db="EMBL/GenBank/DDBJ databases">
        <authorList>
            <person name="Nowell W R."/>
        </authorList>
    </citation>
    <scope>NUCLEOTIDE SEQUENCE</scope>
</reference>
<accession>A0A8S2LHW2</accession>
<protein>
    <submittedName>
        <fullName evidence="3">Uncharacterized protein</fullName>
    </submittedName>
</protein>
<keyword evidence="2" id="KW-0812">Transmembrane</keyword>
<sequence>MAEIIRRSGVQISQGRLFISTLILALWLMLIGSFRYGVLGQDRDGALDKSDFNPFQPDVAIWQHLINIFRVGCLYLGNRSSSKIIDYTIDNNSSDEDSDEENIENSISDVLNDEDQLSPNNTDDEEEEQDNVIATDVPHAVQNKFNGRRIYDKINPQQSKKYFRIRIGSSYKFIHKQTSCWLLTTDKQRLSSDRLIRVRKKELK</sequence>
<name>A0A8S2LHW2_9BILA</name>
<feature type="transmembrane region" description="Helical" evidence="2">
    <location>
        <begin position="17"/>
        <end position="39"/>
    </location>
</feature>
<feature type="compositionally biased region" description="Acidic residues" evidence="1">
    <location>
        <begin position="93"/>
        <end position="103"/>
    </location>
</feature>
<evidence type="ECO:0000313" key="4">
    <source>
        <dbReference type="Proteomes" id="UP000681720"/>
    </source>
</evidence>
<evidence type="ECO:0000256" key="1">
    <source>
        <dbReference type="SAM" id="MobiDB-lite"/>
    </source>
</evidence>
<comment type="caution">
    <text evidence="3">The sequence shown here is derived from an EMBL/GenBank/DDBJ whole genome shotgun (WGS) entry which is preliminary data.</text>
</comment>
<proteinExistence type="predicted"/>
<dbReference type="EMBL" id="CAJOBJ010001690">
    <property type="protein sequence ID" value="CAF3891645.1"/>
    <property type="molecule type" value="Genomic_DNA"/>
</dbReference>
<keyword evidence="2" id="KW-1133">Transmembrane helix</keyword>
<feature type="compositionally biased region" description="Acidic residues" evidence="1">
    <location>
        <begin position="111"/>
        <end position="130"/>
    </location>
</feature>
<gene>
    <name evidence="3" type="ORF">GIL414_LOCUS6078</name>
</gene>
<evidence type="ECO:0000313" key="3">
    <source>
        <dbReference type="EMBL" id="CAF3891645.1"/>
    </source>
</evidence>
<organism evidence="3 4">
    <name type="scientific">Rotaria magnacalcarata</name>
    <dbReference type="NCBI Taxonomy" id="392030"/>
    <lineage>
        <taxon>Eukaryota</taxon>
        <taxon>Metazoa</taxon>
        <taxon>Spiralia</taxon>
        <taxon>Gnathifera</taxon>
        <taxon>Rotifera</taxon>
        <taxon>Eurotatoria</taxon>
        <taxon>Bdelloidea</taxon>
        <taxon>Philodinida</taxon>
        <taxon>Philodinidae</taxon>
        <taxon>Rotaria</taxon>
    </lineage>
</organism>
<dbReference type="AlphaFoldDB" id="A0A8S2LHW2"/>
<dbReference type="Proteomes" id="UP000681720">
    <property type="component" value="Unassembled WGS sequence"/>
</dbReference>
<keyword evidence="2" id="KW-0472">Membrane</keyword>